<dbReference type="EMBL" id="MT631716">
    <property type="protein sequence ID" value="QNO58209.1"/>
    <property type="molecule type" value="Genomic_DNA"/>
</dbReference>
<evidence type="ECO:0000313" key="1">
    <source>
        <dbReference type="EMBL" id="QNO58209.1"/>
    </source>
</evidence>
<organism evidence="1">
    <name type="scientific">Candidatus Methanophaga sp. ANME-1 ERB7</name>
    <dbReference type="NCBI Taxonomy" id="2759913"/>
    <lineage>
        <taxon>Archaea</taxon>
        <taxon>Methanobacteriati</taxon>
        <taxon>Methanobacteriota</taxon>
        <taxon>Stenosarchaea group</taxon>
        <taxon>Methanomicrobia</taxon>
        <taxon>Candidatus Methanophagales</taxon>
        <taxon>Candidatus Methanophagaceae</taxon>
        <taxon>Candidatus Methanophaga</taxon>
    </lineage>
</organism>
<protein>
    <submittedName>
        <fullName evidence="1">Uncharacterized protein</fullName>
    </submittedName>
</protein>
<accession>A0A7G9ZD75</accession>
<reference evidence="1" key="1">
    <citation type="submission" date="2020-06" db="EMBL/GenBank/DDBJ databases">
        <title>Unique genomic features of the anaerobic methanotrophic archaea.</title>
        <authorList>
            <person name="Chadwick G.L."/>
            <person name="Skennerton C.T."/>
            <person name="Laso-Perez R."/>
            <person name="Leu A.O."/>
            <person name="Speth D.R."/>
            <person name="Yu H."/>
            <person name="Morgan-Lang C."/>
            <person name="Hatzenpichler R."/>
            <person name="Goudeau D."/>
            <person name="Malmstrom R."/>
            <person name="Brazelton W.J."/>
            <person name="Woyke T."/>
            <person name="Hallam S.J."/>
            <person name="Tyson G.W."/>
            <person name="Wegener G."/>
            <person name="Boetius A."/>
            <person name="Orphan V."/>
        </authorList>
    </citation>
    <scope>NUCLEOTIDE SEQUENCE</scope>
</reference>
<dbReference type="AlphaFoldDB" id="A0A7G9ZD75"/>
<name>A0A7G9ZD75_9EURY</name>
<gene>
    <name evidence="1" type="ORF">MFNKIFOF_00031</name>
</gene>
<sequence length="58" mass="6327">MRILTIIVLVVLALLILLPILSGNAPLPEDISAVEIGHFVGGFGRYWVDATRVVFSHL</sequence>
<proteinExistence type="predicted"/>